<proteinExistence type="predicted"/>
<sequence length="473" mass="52192">MKVEKKYLGLLVAACALGFVGNLSLSNEMNVQAATQSTVAVDDDTSSSSNDDYKQIIKGYTLDNDVKYDIELNKNFSVERMNLLGKLEVTTKFGVFTYSYSGDLGDTVMAKVEEDKEGKYKSAPLIKITIPSEIKLGAIPSFTTSGGENLETYNYNGTSFTDSGRKVTYGVGQRINYIARSPNQGDLSTGKYFFCLSEKDNEWLSQDYDNISIQYVSIQDLDWPVKDSNYVGSNLDGEYVESAIDGREVASKDKITADVTIDSNLGNEVAKDVTGTIGDTAVSVNVPEVSGYTADKKTVLATATRDGITVNPDQKVTYTKNQTHSNGGTTSSGETNIGYGYLEQTISTHPNQPAVKLYKFENNSLTEISNRALAPNSNWFTDQMLNFNGKRYYRVATNEWAKASDAYVYEKDSDTYKTTKLTSLVNSENEPVKNRALAANTNWKVDRVAYLGSYKDPIKAYRVATNEFVIADK</sequence>
<feature type="signal peptide" evidence="1">
    <location>
        <begin position="1"/>
        <end position="25"/>
    </location>
</feature>
<comment type="caution">
    <text evidence="2">The sequence shown here is derived from an EMBL/GenBank/DDBJ whole genome shotgun (WGS) entry which is preliminary data.</text>
</comment>
<protein>
    <recommendedName>
        <fullName evidence="3">Surface layer protein A domain-containing protein</fullName>
    </recommendedName>
</protein>
<gene>
    <name evidence="2" type="ORF">C2R26_05880</name>
</gene>
<evidence type="ECO:0008006" key="3">
    <source>
        <dbReference type="Google" id="ProtNLM"/>
    </source>
</evidence>
<feature type="chain" id="PRO_5039300789" description="Surface layer protein A domain-containing protein" evidence="1">
    <location>
        <begin position="26"/>
        <end position="473"/>
    </location>
</feature>
<dbReference type="EMBL" id="PPWZ01000037">
    <property type="protein sequence ID" value="POH36898.1"/>
    <property type="molecule type" value="Genomic_DNA"/>
</dbReference>
<name>A0A2P4R6L3_9LACO</name>
<dbReference type="AlphaFoldDB" id="A0A2P4R6L3"/>
<keyword evidence="1" id="KW-0732">Signal</keyword>
<evidence type="ECO:0000313" key="2">
    <source>
        <dbReference type="EMBL" id="POH36898.1"/>
    </source>
</evidence>
<reference evidence="2" key="1">
    <citation type="submission" date="2018-01" db="EMBL/GenBank/DDBJ databases">
        <title>Genome sequnecing of Lactobacillus formosensis KACC 18721.</title>
        <authorList>
            <person name="Kim S.-J."/>
            <person name="Heo J."/>
        </authorList>
    </citation>
    <scope>NUCLEOTIDE SEQUENCE</scope>
    <source>
        <strain evidence="2">KACC 18721</strain>
    </source>
</reference>
<accession>A0A2P4R6L3</accession>
<evidence type="ECO:0000256" key="1">
    <source>
        <dbReference type="SAM" id="SignalP"/>
    </source>
</evidence>
<organism evidence="2">
    <name type="scientific">Companilactobacillus formosensis</name>
    <dbReference type="NCBI Taxonomy" id="1617889"/>
    <lineage>
        <taxon>Bacteria</taxon>
        <taxon>Bacillati</taxon>
        <taxon>Bacillota</taxon>
        <taxon>Bacilli</taxon>
        <taxon>Lactobacillales</taxon>
        <taxon>Lactobacillaceae</taxon>
        <taxon>Companilactobacillus</taxon>
    </lineage>
</organism>